<gene>
    <name evidence="2" type="ORF">Tco_0890637</name>
</gene>
<accession>A0ABQ5C0M5</accession>
<dbReference type="PANTHER" id="PTHR33067:SF35">
    <property type="entry name" value="ASPARTIC PEPTIDASE DDI1-TYPE DOMAIN-CONTAINING PROTEIN"/>
    <property type="match status" value="1"/>
</dbReference>
<dbReference type="CDD" id="cd00303">
    <property type="entry name" value="retropepsin_like"/>
    <property type="match status" value="1"/>
</dbReference>
<keyword evidence="2" id="KW-0808">Transferase</keyword>
<dbReference type="Pfam" id="PF13650">
    <property type="entry name" value="Asp_protease_2"/>
    <property type="match status" value="1"/>
</dbReference>
<feature type="region of interest" description="Disordered" evidence="1">
    <location>
        <begin position="1"/>
        <end position="34"/>
    </location>
</feature>
<keyword evidence="2" id="KW-0695">RNA-directed DNA polymerase</keyword>
<protein>
    <submittedName>
        <fullName evidence="2">Reverse transcriptase domain-containing protein</fullName>
    </submittedName>
</protein>
<evidence type="ECO:0000313" key="3">
    <source>
        <dbReference type="Proteomes" id="UP001151760"/>
    </source>
</evidence>
<comment type="caution">
    <text evidence="2">The sequence shown here is derived from an EMBL/GenBank/DDBJ whole genome shotgun (WGS) entry which is preliminary data.</text>
</comment>
<dbReference type="GO" id="GO:0003964">
    <property type="term" value="F:RNA-directed DNA polymerase activity"/>
    <property type="evidence" value="ECO:0007669"/>
    <property type="project" value="UniProtKB-KW"/>
</dbReference>
<reference evidence="2" key="2">
    <citation type="submission" date="2022-01" db="EMBL/GenBank/DDBJ databases">
        <authorList>
            <person name="Yamashiro T."/>
            <person name="Shiraishi A."/>
            <person name="Satake H."/>
            <person name="Nakayama K."/>
        </authorList>
    </citation>
    <scope>NUCLEOTIDE SEQUENCE</scope>
</reference>
<feature type="compositionally biased region" description="Pro residues" evidence="1">
    <location>
        <begin position="23"/>
        <end position="32"/>
    </location>
</feature>
<organism evidence="2 3">
    <name type="scientific">Tanacetum coccineum</name>
    <dbReference type="NCBI Taxonomy" id="301880"/>
    <lineage>
        <taxon>Eukaryota</taxon>
        <taxon>Viridiplantae</taxon>
        <taxon>Streptophyta</taxon>
        <taxon>Embryophyta</taxon>
        <taxon>Tracheophyta</taxon>
        <taxon>Spermatophyta</taxon>
        <taxon>Magnoliopsida</taxon>
        <taxon>eudicotyledons</taxon>
        <taxon>Gunneridae</taxon>
        <taxon>Pentapetalae</taxon>
        <taxon>asterids</taxon>
        <taxon>campanulids</taxon>
        <taxon>Asterales</taxon>
        <taxon>Asteraceae</taxon>
        <taxon>Asteroideae</taxon>
        <taxon>Anthemideae</taxon>
        <taxon>Anthemidinae</taxon>
        <taxon>Tanacetum</taxon>
    </lineage>
</organism>
<dbReference type="Gene3D" id="2.40.70.10">
    <property type="entry name" value="Acid Proteases"/>
    <property type="match status" value="1"/>
</dbReference>
<dbReference type="InterPro" id="IPR021109">
    <property type="entry name" value="Peptidase_aspartic_dom_sf"/>
</dbReference>
<sequence>MEDDEPTPQPKPKKPKPVKETPTPKPYKPKVPYPQSLRKEKMEAQYGKFLEMIRAIQINVPLVNVLAEMPNYGKFLKVLINNKHKIEQISAAFLSDESSTILQNKVPPKLEDPRSFLIPCNFNKAFSCNALADLGASINLMQYSLYEKLSLKNLKPTKMSVRLANRSFQYPLGIAKNMLVEVGKFTFPANFVILEMEEDNKVPLILGRPFLHTADAVIRVIQKQLNLGVGTERMIFNIDSPIKHSYSNDDTCFSIDIINALLDEGSKILHSIEGTILEEKLFAEFDEFMAMTSDENSESESDTDEPSFEKITFNTDYKIKTSLEEPPTDIELKPLPDNL</sequence>
<proteinExistence type="predicted"/>
<reference evidence="2" key="1">
    <citation type="journal article" date="2022" name="Int. J. Mol. Sci.">
        <title>Draft Genome of Tanacetum Coccineum: Genomic Comparison of Closely Related Tanacetum-Family Plants.</title>
        <authorList>
            <person name="Yamashiro T."/>
            <person name="Shiraishi A."/>
            <person name="Nakayama K."/>
            <person name="Satake H."/>
        </authorList>
    </citation>
    <scope>NUCLEOTIDE SEQUENCE</scope>
</reference>
<dbReference type="Proteomes" id="UP001151760">
    <property type="component" value="Unassembled WGS sequence"/>
</dbReference>
<name>A0ABQ5C0M5_9ASTR</name>
<dbReference type="EMBL" id="BQNB010013826">
    <property type="protein sequence ID" value="GJT20700.1"/>
    <property type="molecule type" value="Genomic_DNA"/>
</dbReference>
<evidence type="ECO:0000256" key="1">
    <source>
        <dbReference type="SAM" id="MobiDB-lite"/>
    </source>
</evidence>
<keyword evidence="2" id="KW-0548">Nucleotidyltransferase</keyword>
<keyword evidence="3" id="KW-1185">Reference proteome</keyword>
<dbReference type="PANTHER" id="PTHR33067">
    <property type="entry name" value="RNA-DIRECTED DNA POLYMERASE-RELATED"/>
    <property type="match status" value="1"/>
</dbReference>
<evidence type="ECO:0000313" key="2">
    <source>
        <dbReference type="EMBL" id="GJT20700.1"/>
    </source>
</evidence>